<reference evidence="2 3" key="1">
    <citation type="submission" date="2018-05" db="EMBL/GenBank/DDBJ databases">
        <title>Genomic Encyclopedia of Type Strains, Phase IV (KMG-IV): sequencing the most valuable type-strain genomes for metagenomic binning, comparative biology and taxonomic classification.</title>
        <authorList>
            <person name="Goeker M."/>
        </authorList>
    </citation>
    <scope>NUCLEOTIDE SEQUENCE [LARGE SCALE GENOMIC DNA]</scope>
    <source>
        <strain evidence="2 3">DSM 28556</strain>
    </source>
</reference>
<comment type="caution">
    <text evidence="2">The sequence shown here is derived from an EMBL/GenBank/DDBJ whole genome shotgun (WGS) entry which is preliminary data.</text>
</comment>
<keyword evidence="1" id="KW-0812">Transmembrane</keyword>
<sequence length="48" mass="5328">MLWTIIGILILLWLLGFSFDIAGNLIHILLVIALIVLIIRLFTGGRAP</sequence>
<organism evidence="2 3">
    <name type="scientific">Pseudogracilibacillus auburnensis</name>
    <dbReference type="NCBI Taxonomy" id="1494959"/>
    <lineage>
        <taxon>Bacteria</taxon>
        <taxon>Bacillati</taxon>
        <taxon>Bacillota</taxon>
        <taxon>Bacilli</taxon>
        <taxon>Bacillales</taxon>
        <taxon>Bacillaceae</taxon>
        <taxon>Pseudogracilibacillus</taxon>
    </lineage>
</organism>
<keyword evidence="1" id="KW-1133">Transmembrane helix</keyword>
<dbReference type="NCBIfam" id="NF033488">
    <property type="entry name" value="lmo0937_fam_TM"/>
    <property type="match status" value="1"/>
</dbReference>
<evidence type="ECO:0000313" key="2">
    <source>
        <dbReference type="EMBL" id="PXW89472.1"/>
    </source>
</evidence>
<protein>
    <recommendedName>
        <fullName evidence="4">Lmo0937 family membrane protein</fullName>
    </recommendedName>
</protein>
<keyword evidence="1" id="KW-0472">Membrane</keyword>
<dbReference type="Proteomes" id="UP000247978">
    <property type="component" value="Unassembled WGS sequence"/>
</dbReference>
<dbReference type="EMBL" id="QJJQ01000002">
    <property type="protein sequence ID" value="PXW89472.1"/>
    <property type="molecule type" value="Genomic_DNA"/>
</dbReference>
<keyword evidence="3" id="KW-1185">Reference proteome</keyword>
<name>A0A2V3W5S4_9BACI</name>
<evidence type="ECO:0000256" key="1">
    <source>
        <dbReference type="SAM" id="Phobius"/>
    </source>
</evidence>
<feature type="transmembrane region" description="Helical" evidence="1">
    <location>
        <begin position="26"/>
        <end position="43"/>
    </location>
</feature>
<dbReference type="InterPro" id="IPR043727">
    <property type="entry name" value="Lmo0937-like"/>
</dbReference>
<proteinExistence type="predicted"/>
<accession>A0A2V3W5S4</accession>
<evidence type="ECO:0000313" key="3">
    <source>
        <dbReference type="Proteomes" id="UP000247978"/>
    </source>
</evidence>
<dbReference type="RefSeq" id="WP_110394192.1">
    <property type="nucleotide sequence ID" value="NZ_JADIJL010000001.1"/>
</dbReference>
<dbReference type="AlphaFoldDB" id="A0A2V3W5S4"/>
<gene>
    <name evidence="2" type="ORF">DFR56_102249</name>
</gene>
<evidence type="ECO:0008006" key="4">
    <source>
        <dbReference type="Google" id="ProtNLM"/>
    </source>
</evidence>
<dbReference type="Pfam" id="PF18919">
    <property type="entry name" value="DUF5670"/>
    <property type="match status" value="1"/>
</dbReference>